<dbReference type="EMBL" id="BNJF01000004">
    <property type="protein sequence ID" value="GHO48519.1"/>
    <property type="molecule type" value="Genomic_DNA"/>
</dbReference>
<protein>
    <submittedName>
        <fullName evidence="2">Uncharacterized protein</fullName>
    </submittedName>
</protein>
<evidence type="ECO:0000313" key="3">
    <source>
        <dbReference type="Proteomes" id="UP000612362"/>
    </source>
</evidence>
<dbReference type="RefSeq" id="WP_220197719.1">
    <property type="nucleotide sequence ID" value="NZ_BNJF01000004.1"/>
</dbReference>
<dbReference type="AlphaFoldDB" id="A0A8J3IBV3"/>
<proteinExistence type="predicted"/>
<accession>A0A8J3IBV3</accession>
<feature type="region of interest" description="Disordered" evidence="1">
    <location>
        <begin position="159"/>
        <end position="193"/>
    </location>
</feature>
<evidence type="ECO:0000313" key="2">
    <source>
        <dbReference type="EMBL" id="GHO48519.1"/>
    </source>
</evidence>
<gene>
    <name evidence="2" type="ORF">KSX_66820</name>
</gene>
<organism evidence="2 3">
    <name type="scientific">Ktedonospora formicarum</name>
    <dbReference type="NCBI Taxonomy" id="2778364"/>
    <lineage>
        <taxon>Bacteria</taxon>
        <taxon>Bacillati</taxon>
        <taxon>Chloroflexota</taxon>
        <taxon>Ktedonobacteria</taxon>
        <taxon>Ktedonobacterales</taxon>
        <taxon>Ktedonobacteraceae</taxon>
        <taxon>Ktedonospora</taxon>
    </lineage>
</organism>
<dbReference type="Proteomes" id="UP000612362">
    <property type="component" value="Unassembled WGS sequence"/>
</dbReference>
<sequence>MRTILYLVEESGRKAQLVQIDEDVLINSRWLPTGHYQVEIKRKLLGGVRFHDGIKPAYDEGQLLHDLEQKGFFSARPFTVRRPYDPSCDACTATLYVSFCRVYGLDPVGLFRQTYPPAPGARFIDPPFPLLERLARWEGISMPSFWGRTHFHHLLRRAQATATTRHTPHPDTHWQASAMTPPSELSRRGKLPY</sequence>
<name>A0A8J3IBV3_9CHLR</name>
<reference evidence="2" key="1">
    <citation type="submission" date="2020-10" db="EMBL/GenBank/DDBJ databases">
        <title>Taxonomic study of unclassified bacteria belonging to the class Ktedonobacteria.</title>
        <authorList>
            <person name="Yabe S."/>
            <person name="Wang C.M."/>
            <person name="Zheng Y."/>
            <person name="Sakai Y."/>
            <person name="Cavaletti L."/>
            <person name="Monciardini P."/>
            <person name="Donadio S."/>
        </authorList>
    </citation>
    <scope>NUCLEOTIDE SEQUENCE</scope>
    <source>
        <strain evidence="2">SOSP1-1</strain>
    </source>
</reference>
<evidence type="ECO:0000256" key="1">
    <source>
        <dbReference type="SAM" id="MobiDB-lite"/>
    </source>
</evidence>
<keyword evidence="3" id="KW-1185">Reference proteome</keyword>
<comment type="caution">
    <text evidence="2">The sequence shown here is derived from an EMBL/GenBank/DDBJ whole genome shotgun (WGS) entry which is preliminary data.</text>
</comment>